<sequence>MFVDQTLEQEIRRLKVVGGITGITQNVSALTRFLLTAPELTRIVSDFRHHYTLTTDATQQEHYQLSGTIAQRFATNVDKMKRGLEEHCETNPFATDMQLVNIGSMMAVPESAKSDILDRDLKGTNRYEQFLADRLVDASPVSIWDRIEKMKLKTHSTCVKKTSYGVGNKVVKLREDRQLLARFLVIQQSRPELVDKLGDTIGNFEMAVTPRSLFATDGTLLIPSDKSSFMKEIESYTPPVTGSDNTTPRIQEVPTEIVALTNDEGMEGTTEDVEEHPESIEDYVGLHPTSNSVDDDELGLMESRFARKTVIIIDGQAVVQVMKKLPGMHTISDLADAFVKRIDNMMNWYSEGRIIFDRYITGSITGSKRAGSAQPVKFIIQDAMNIRNVPVKLLLSHVDTKSQLTEFLGKRLLKHFSGSNKGLVVVKFDGLRQCAIATDGRCKDSIVFRLLNEAARKALGASICSQTGTDPQTGTAPQTAGGTVPQPLVLLILAARRTAPGLHPIRTQDCILRLLYSLSP</sequence>
<dbReference type="PANTHER" id="PTHR47018:SF3">
    <property type="entry name" value="MYCBP-ASSOCIATED PROTEIN"/>
    <property type="match status" value="1"/>
</dbReference>
<reference evidence="1" key="1">
    <citation type="submission" date="2020-07" db="EMBL/GenBank/DDBJ databases">
        <title>The High-quality genome of the commercially important snow crab, Chionoecetes opilio.</title>
        <authorList>
            <person name="Jeong J.-H."/>
            <person name="Ryu S."/>
        </authorList>
    </citation>
    <scope>NUCLEOTIDE SEQUENCE</scope>
    <source>
        <strain evidence="1">MADBK_172401_WGS</strain>
        <tissue evidence="1">Digestive gland</tissue>
    </source>
</reference>
<proteinExistence type="predicted"/>
<dbReference type="EMBL" id="JACEEZ010023553">
    <property type="protein sequence ID" value="KAG0711189.1"/>
    <property type="molecule type" value="Genomic_DNA"/>
</dbReference>
<comment type="caution">
    <text evidence="1">The sequence shown here is derived from an EMBL/GenBank/DDBJ whole genome shotgun (WGS) entry which is preliminary data.</text>
</comment>
<keyword evidence="2" id="KW-1185">Reference proteome</keyword>
<dbReference type="Proteomes" id="UP000770661">
    <property type="component" value="Unassembled WGS sequence"/>
</dbReference>
<organism evidence="1 2">
    <name type="scientific">Chionoecetes opilio</name>
    <name type="common">Atlantic snow crab</name>
    <name type="synonym">Cancer opilio</name>
    <dbReference type="NCBI Taxonomy" id="41210"/>
    <lineage>
        <taxon>Eukaryota</taxon>
        <taxon>Metazoa</taxon>
        <taxon>Ecdysozoa</taxon>
        <taxon>Arthropoda</taxon>
        <taxon>Crustacea</taxon>
        <taxon>Multicrustacea</taxon>
        <taxon>Malacostraca</taxon>
        <taxon>Eumalacostraca</taxon>
        <taxon>Eucarida</taxon>
        <taxon>Decapoda</taxon>
        <taxon>Pleocyemata</taxon>
        <taxon>Brachyura</taxon>
        <taxon>Eubrachyura</taxon>
        <taxon>Majoidea</taxon>
        <taxon>Majidae</taxon>
        <taxon>Chionoecetes</taxon>
    </lineage>
</organism>
<dbReference type="PANTHER" id="PTHR47018">
    <property type="entry name" value="CXC DOMAIN-CONTAINING PROTEIN-RELATED"/>
    <property type="match status" value="1"/>
</dbReference>
<gene>
    <name evidence="1" type="ORF">GWK47_021140</name>
</gene>
<accession>A0A8J4XPQ9</accession>
<protein>
    <submittedName>
        <fullName evidence="1">Uncharacterized protein</fullName>
    </submittedName>
</protein>
<evidence type="ECO:0000313" key="1">
    <source>
        <dbReference type="EMBL" id="KAG0711189.1"/>
    </source>
</evidence>
<dbReference type="AlphaFoldDB" id="A0A8J4XPQ9"/>
<evidence type="ECO:0000313" key="2">
    <source>
        <dbReference type="Proteomes" id="UP000770661"/>
    </source>
</evidence>
<name>A0A8J4XPQ9_CHIOP</name>
<dbReference type="OrthoDB" id="5984884at2759"/>